<keyword evidence="2" id="KW-1185">Reference proteome</keyword>
<dbReference type="Proteomes" id="UP000827724">
    <property type="component" value="Unassembled WGS sequence"/>
</dbReference>
<gene>
    <name evidence="1" type="ORF">Trco_001898</name>
</gene>
<accession>A0A9P8QTW8</accession>
<dbReference type="EMBL" id="JAIWOZ010000002">
    <property type="protein sequence ID" value="KAH6608552.1"/>
    <property type="molecule type" value="Genomic_DNA"/>
</dbReference>
<comment type="caution">
    <text evidence="1">The sequence shown here is derived from an EMBL/GenBank/DDBJ whole genome shotgun (WGS) entry which is preliminary data.</text>
</comment>
<name>A0A9P8QTW8_9HYPO</name>
<sequence length="114" mass="13066">MSFVHPVLETRQRHGILDSKRTSLLYRTARLSSPGFCAHNRQIGVKICNTPGGSKHAQLDPRLAGDTCKVLLRVRWATRARRHQQDAKTRGLDRRCHGAGWPLFSWAVIWDVRR</sequence>
<dbReference type="AlphaFoldDB" id="A0A9P8QTW8"/>
<evidence type="ECO:0000313" key="2">
    <source>
        <dbReference type="Proteomes" id="UP000827724"/>
    </source>
</evidence>
<organism evidence="1 2">
    <name type="scientific">Trichoderma cornu-damae</name>
    <dbReference type="NCBI Taxonomy" id="654480"/>
    <lineage>
        <taxon>Eukaryota</taxon>
        <taxon>Fungi</taxon>
        <taxon>Dikarya</taxon>
        <taxon>Ascomycota</taxon>
        <taxon>Pezizomycotina</taxon>
        <taxon>Sordariomycetes</taxon>
        <taxon>Hypocreomycetidae</taxon>
        <taxon>Hypocreales</taxon>
        <taxon>Hypocreaceae</taxon>
        <taxon>Trichoderma</taxon>
    </lineage>
</organism>
<evidence type="ECO:0000313" key="1">
    <source>
        <dbReference type="EMBL" id="KAH6608552.1"/>
    </source>
</evidence>
<proteinExistence type="predicted"/>
<protein>
    <submittedName>
        <fullName evidence="1">Uncharacterized protein</fullName>
    </submittedName>
</protein>
<reference evidence="1" key="1">
    <citation type="submission" date="2021-08" db="EMBL/GenBank/DDBJ databases">
        <title>Chromosome-Level Trichoderma cornu-damae using Hi-C Data.</title>
        <authorList>
            <person name="Kim C.S."/>
        </authorList>
    </citation>
    <scope>NUCLEOTIDE SEQUENCE</scope>
    <source>
        <strain evidence="1">KA19-0412C</strain>
    </source>
</reference>